<evidence type="ECO:0000256" key="3">
    <source>
        <dbReference type="ARBA" id="ARBA00012922"/>
    </source>
</evidence>
<reference evidence="9" key="1">
    <citation type="journal article" date="2016" name="Genome Announc.">
        <title>Draft genome sequences of fungus Aspergillus calidoustus.</title>
        <authorList>
            <person name="Horn F."/>
            <person name="Linde J."/>
            <person name="Mattern D.J."/>
            <person name="Walther G."/>
            <person name="Guthke R."/>
            <person name="Scherlach K."/>
            <person name="Martin K."/>
            <person name="Brakhage A.A."/>
            <person name="Petzke L."/>
            <person name="Valiante V."/>
        </authorList>
    </citation>
    <scope>NUCLEOTIDE SEQUENCE [LARGE SCALE GENOMIC DNA]</scope>
    <source>
        <strain evidence="9">SF006504</strain>
    </source>
</reference>
<dbReference type="EMBL" id="CDMC01000006">
    <property type="protein sequence ID" value="CEN62037.1"/>
    <property type="molecule type" value="Genomic_DNA"/>
</dbReference>
<evidence type="ECO:0000313" key="9">
    <source>
        <dbReference type="Proteomes" id="UP000054771"/>
    </source>
</evidence>
<feature type="active site" description="Charge relay system" evidence="5">
    <location>
        <position position="147"/>
    </location>
</feature>
<dbReference type="Proteomes" id="UP000054771">
    <property type="component" value="Unassembled WGS sequence"/>
</dbReference>
<keyword evidence="4" id="KW-0378">Hydrolase</keyword>
<accession>A0A0U5GQW4</accession>
<keyword evidence="9" id="KW-1185">Reference proteome</keyword>
<dbReference type="AlphaFoldDB" id="A0A0U5GQW4"/>
<organism evidence="8 9">
    <name type="scientific">Aspergillus calidoustus</name>
    <dbReference type="NCBI Taxonomy" id="454130"/>
    <lineage>
        <taxon>Eukaryota</taxon>
        <taxon>Fungi</taxon>
        <taxon>Dikarya</taxon>
        <taxon>Ascomycota</taxon>
        <taxon>Pezizomycotina</taxon>
        <taxon>Eurotiomycetes</taxon>
        <taxon>Eurotiomycetidae</taxon>
        <taxon>Eurotiales</taxon>
        <taxon>Aspergillaceae</taxon>
        <taxon>Aspergillus</taxon>
        <taxon>Aspergillus subgen. Nidulantes</taxon>
    </lineage>
</organism>
<dbReference type="EC" id="3.5.1.4" evidence="3"/>
<dbReference type="SUPFAM" id="SSF75304">
    <property type="entry name" value="Amidase signature (AS) enzymes"/>
    <property type="match status" value="1"/>
</dbReference>
<dbReference type="OrthoDB" id="6428749at2759"/>
<feature type="binding site" evidence="6">
    <location>
        <position position="197"/>
    </location>
    <ligand>
        <name>substrate</name>
    </ligand>
</feature>
<proteinExistence type="inferred from homology"/>
<dbReference type="Pfam" id="PF01425">
    <property type="entry name" value="Amidase"/>
    <property type="match status" value="1"/>
</dbReference>
<name>A0A0U5GQW4_ASPCI</name>
<feature type="active site" description="Charge relay system" evidence="5">
    <location>
        <position position="223"/>
    </location>
</feature>
<feature type="binding site" evidence="6">
    <location>
        <begin position="244"/>
        <end position="247"/>
    </location>
    <ligand>
        <name>substrate</name>
    </ligand>
</feature>
<feature type="domain" description="Amidase" evidence="7">
    <location>
        <begin position="92"/>
        <end position="544"/>
    </location>
</feature>
<feature type="active site" description="Acyl-ester intermediate" evidence="5">
    <location>
        <position position="247"/>
    </location>
</feature>
<dbReference type="InterPro" id="IPR023631">
    <property type="entry name" value="Amidase_dom"/>
</dbReference>
<feature type="binding site" evidence="6">
    <location>
        <position position="223"/>
    </location>
    <ligand>
        <name>substrate</name>
    </ligand>
</feature>
<sequence>MGQYGKGTPVWRIKALKKREECEDKLPKEWVIPKTLWETLPLPLEENKVNLIDLDIIRRSNVLTEREFEITENHTVVSLLEGLSTGKFTALDVTTAFCKRAAVAGQLTNCITETLFDSALARAKELDLMRENGQLKGPLHGLPISVKDCLQIAGTQATIGFTAYLDQPPSEENSCLVDMLLDLGAVLYVKTNVPQTLMTADSENIIFGRTLNPWNTMLTAGGSSGGEGALIALRGSPLGIGTDVAGSIRIPALCCGLYGFKPSASRIPDSKQQGYGTGGLRTIYGSVGPIANDMDALEILSRAVLGASPRPALYDPGVLDIPWREIGEVKPRLRFGFLLEDPTFPLHPPVRATLEEAASRLKDAGHEIIPLPVEECHLAYALEVVWKFFSLDDSASEVVAQGREPPIASRAVVAKLVQELGSRFVPGFEGMAPLDRLSILNIKRGEIIKYWHTLWQKYDLDAVICPPAPNTAVEHDMYGLTPYTSFLNLVDYPACVIPFRRAGKFPDVKRQEVQFVPDYNGSSLEGAPCSIQVFTRRLRDEECLAISKVVDGCLHGAQAP</sequence>
<evidence type="ECO:0000313" key="8">
    <source>
        <dbReference type="EMBL" id="CEN62037.1"/>
    </source>
</evidence>
<protein>
    <recommendedName>
        <fullName evidence="3">amidase</fullName>
        <ecNumber evidence="3">3.5.1.4</ecNumber>
    </recommendedName>
</protein>
<evidence type="ECO:0000256" key="4">
    <source>
        <dbReference type="ARBA" id="ARBA00022801"/>
    </source>
</evidence>
<comment type="similarity">
    <text evidence="2">Belongs to the amidase family.</text>
</comment>
<dbReference type="GO" id="GO:0004040">
    <property type="term" value="F:amidase activity"/>
    <property type="evidence" value="ECO:0007669"/>
    <property type="project" value="UniProtKB-EC"/>
</dbReference>
<dbReference type="STRING" id="454130.A0A0U5GQW4"/>
<dbReference type="PIRSF" id="PIRSF001221">
    <property type="entry name" value="Amidase_fungi"/>
    <property type="match status" value="1"/>
</dbReference>
<evidence type="ECO:0000259" key="7">
    <source>
        <dbReference type="Pfam" id="PF01425"/>
    </source>
</evidence>
<dbReference type="Gene3D" id="3.90.1300.10">
    <property type="entry name" value="Amidase signature (AS) domain"/>
    <property type="match status" value="1"/>
</dbReference>
<evidence type="ECO:0000256" key="1">
    <source>
        <dbReference type="ARBA" id="ARBA00001311"/>
    </source>
</evidence>
<evidence type="ECO:0000256" key="2">
    <source>
        <dbReference type="ARBA" id="ARBA00009199"/>
    </source>
</evidence>
<dbReference type="OMA" id="CGTYGFR"/>
<dbReference type="InterPro" id="IPR020556">
    <property type="entry name" value="Amidase_CS"/>
</dbReference>
<comment type="catalytic activity">
    <reaction evidence="1">
        <text>a monocarboxylic acid amide + H2O = a monocarboxylate + NH4(+)</text>
        <dbReference type="Rhea" id="RHEA:12020"/>
        <dbReference type="ChEBI" id="CHEBI:15377"/>
        <dbReference type="ChEBI" id="CHEBI:28938"/>
        <dbReference type="ChEBI" id="CHEBI:35757"/>
        <dbReference type="ChEBI" id="CHEBI:83628"/>
        <dbReference type="EC" id="3.5.1.4"/>
    </reaction>
</comment>
<dbReference type="PANTHER" id="PTHR46072">
    <property type="entry name" value="AMIDASE-RELATED-RELATED"/>
    <property type="match status" value="1"/>
</dbReference>
<dbReference type="PROSITE" id="PS00571">
    <property type="entry name" value="AMIDASES"/>
    <property type="match status" value="1"/>
</dbReference>
<gene>
    <name evidence="8" type="ORF">ASPCAL08679</name>
</gene>
<dbReference type="PANTHER" id="PTHR46072:SF3">
    <property type="entry name" value="AMIDASE"/>
    <property type="match status" value="1"/>
</dbReference>
<evidence type="ECO:0000256" key="6">
    <source>
        <dbReference type="PIRSR" id="PIRSR001221-2"/>
    </source>
</evidence>
<dbReference type="InterPro" id="IPR036928">
    <property type="entry name" value="AS_sf"/>
</dbReference>
<evidence type="ECO:0000256" key="5">
    <source>
        <dbReference type="PIRSR" id="PIRSR001221-1"/>
    </source>
</evidence>